<comment type="caution">
    <text evidence="2">The sequence shown here is derived from an EMBL/GenBank/DDBJ whole genome shotgun (WGS) entry which is preliminary data.</text>
</comment>
<dbReference type="AlphaFoldDB" id="S9SMW9"/>
<dbReference type="Pfam" id="PF00561">
    <property type="entry name" value="Abhydrolase_1"/>
    <property type="match status" value="1"/>
</dbReference>
<dbReference type="Gene3D" id="3.40.50.1820">
    <property type="entry name" value="alpha/beta hydrolase"/>
    <property type="match status" value="1"/>
</dbReference>
<sequence length="312" mass="35315">MRHSFTLTWKGQDRILRGDAFIPSSAFNSKEKPNTGMLLVAHGYKGFKDWGMFPYVGEQLAESSGLLTLTFNFTHNGVGPSLDCFDEPERFAVNTYQREQEDIDCLFNWIRSDKFGQWIISEGIEYDVLPETPIYLLGHSRGGASSLLYALDHPDAVSGVISWNGVTNMDLFTEQQKEEMRQSGRSAVINARTKEALPLDRVMLEDLEANVERYALIERMKEAHFPLLLVQGSDDLPGFREGSAQLIENYPTAKWITIDNAGHTFNTVHPFQGTTPALEAAIEATSDWLHHHHIDCQRRTTVQLERNLLEPS</sequence>
<feature type="domain" description="AB hydrolase-1" evidence="1">
    <location>
        <begin position="129"/>
        <end position="172"/>
    </location>
</feature>
<proteinExistence type="predicted"/>
<evidence type="ECO:0000259" key="1">
    <source>
        <dbReference type="Pfam" id="PF00561"/>
    </source>
</evidence>
<gene>
    <name evidence="2" type="ORF">PAALTS15_19748</name>
</gene>
<evidence type="ECO:0000313" key="3">
    <source>
        <dbReference type="Proteomes" id="UP000015344"/>
    </source>
</evidence>
<dbReference type="InterPro" id="IPR029058">
    <property type="entry name" value="AB_hydrolase_fold"/>
</dbReference>
<accession>S9SMW9</accession>
<dbReference type="RefSeq" id="WP_021261207.1">
    <property type="nucleotide sequence ID" value="NZ_ATMT01000066.1"/>
</dbReference>
<dbReference type="InterPro" id="IPR000073">
    <property type="entry name" value="AB_hydrolase_1"/>
</dbReference>
<dbReference type="Proteomes" id="UP000015344">
    <property type="component" value="Unassembled WGS sequence"/>
</dbReference>
<reference evidence="2 3" key="1">
    <citation type="submission" date="2013-05" db="EMBL/GenBank/DDBJ databases">
        <authorList>
            <person name="Strain E.A."/>
            <person name="Brown E."/>
            <person name="Allard M.W."/>
            <person name="Luo Y.L."/>
        </authorList>
    </citation>
    <scope>NUCLEOTIDE SEQUENCE [LARGE SCALE GENOMIC DNA]</scope>
    <source>
        <strain evidence="2 3">TS-15</strain>
    </source>
</reference>
<protein>
    <recommendedName>
        <fullName evidence="1">AB hydrolase-1 domain-containing protein</fullName>
    </recommendedName>
</protein>
<evidence type="ECO:0000313" key="2">
    <source>
        <dbReference type="EMBL" id="EPY05433.1"/>
    </source>
</evidence>
<dbReference type="EMBL" id="ATMT01000066">
    <property type="protein sequence ID" value="EPY05433.1"/>
    <property type="molecule type" value="Genomic_DNA"/>
</dbReference>
<dbReference type="PATRIC" id="fig|1117108.3.peg.4064"/>
<name>S9SMW9_PAEAL</name>
<dbReference type="eggNOG" id="COG1073">
    <property type="taxonomic scope" value="Bacteria"/>
</dbReference>
<organism evidence="2 3">
    <name type="scientific">Paenibacillus alvei TS-15</name>
    <dbReference type="NCBI Taxonomy" id="1117108"/>
    <lineage>
        <taxon>Bacteria</taxon>
        <taxon>Bacillati</taxon>
        <taxon>Bacillota</taxon>
        <taxon>Bacilli</taxon>
        <taxon>Bacillales</taxon>
        <taxon>Paenibacillaceae</taxon>
        <taxon>Paenibacillus</taxon>
    </lineage>
</organism>
<dbReference type="SUPFAM" id="SSF53474">
    <property type="entry name" value="alpha/beta-Hydrolases"/>
    <property type="match status" value="1"/>
</dbReference>